<accession>A0ABQ7H4U6</accession>
<feature type="region of interest" description="Disordered" evidence="1">
    <location>
        <begin position="124"/>
        <end position="205"/>
    </location>
</feature>
<name>A0ABQ7H4U6_DUNSA</name>
<proteinExistence type="predicted"/>
<protein>
    <recommendedName>
        <fullName evidence="4">Encoded protein</fullName>
    </recommendedName>
</protein>
<dbReference type="Proteomes" id="UP000815325">
    <property type="component" value="Unassembled WGS sequence"/>
</dbReference>
<feature type="compositionally biased region" description="Low complexity" evidence="1">
    <location>
        <begin position="403"/>
        <end position="415"/>
    </location>
</feature>
<feature type="compositionally biased region" description="Low complexity" evidence="1">
    <location>
        <begin position="189"/>
        <end position="200"/>
    </location>
</feature>
<evidence type="ECO:0000313" key="3">
    <source>
        <dbReference type="Proteomes" id="UP000815325"/>
    </source>
</evidence>
<feature type="compositionally biased region" description="Low complexity" evidence="1">
    <location>
        <begin position="165"/>
        <end position="176"/>
    </location>
</feature>
<feature type="compositionally biased region" description="Basic and acidic residues" evidence="1">
    <location>
        <begin position="150"/>
        <end position="162"/>
    </location>
</feature>
<dbReference type="EMBL" id="MU069474">
    <property type="protein sequence ID" value="KAF5841877.1"/>
    <property type="molecule type" value="Genomic_DNA"/>
</dbReference>
<keyword evidence="3" id="KW-1185">Reference proteome</keyword>
<reference evidence="2" key="1">
    <citation type="submission" date="2017-08" db="EMBL/GenBank/DDBJ databases">
        <authorList>
            <person name="Polle J.E."/>
            <person name="Barry K."/>
            <person name="Cushman J."/>
            <person name="Schmutz J."/>
            <person name="Tran D."/>
            <person name="Hathwaick L.T."/>
            <person name="Yim W.C."/>
            <person name="Jenkins J."/>
            <person name="Mckie-Krisberg Z.M."/>
            <person name="Prochnik S."/>
            <person name="Lindquist E."/>
            <person name="Dockter R.B."/>
            <person name="Adam C."/>
            <person name="Molina H."/>
            <person name="Bunkerborg J."/>
            <person name="Jin E."/>
            <person name="Buchheim M."/>
            <person name="Magnuson J."/>
        </authorList>
    </citation>
    <scope>NUCLEOTIDE SEQUENCE</scope>
    <source>
        <strain evidence="2">CCAP 19/18</strain>
    </source>
</reference>
<feature type="compositionally biased region" description="Low complexity" evidence="1">
    <location>
        <begin position="136"/>
        <end position="148"/>
    </location>
</feature>
<feature type="region of interest" description="Disordered" evidence="1">
    <location>
        <begin position="330"/>
        <end position="415"/>
    </location>
</feature>
<feature type="compositionally biased region" description="Low complexity" evidence="1">
    <location>
        <begin position="357"/>
        <end position="368"/>
    </location>
</feature>
<evidence type="ECO:0000256" key="1">
    <source>
        <dbReference type="SAM" id="MobiDB-lite"/>
    </source>
</evidence>
<gene>
    <name evidence="2" type="ORF">DUNSADRAFT_10583</name>
</gene>
<evidence type="ECO:0000313" key="2">
    <source>
        <dbReference type="EMBL" id="KAF5841877.1"/>
    </source>
</evidence>
<evidence type="ECO:0008006" key="4">
    <source>
        <dbReference type="Google" id="ProtNLM"/>
    </source>
</evidence>
<comment type="caution">
    <text evidence="2">The sequence shown here is derived from an EMBL/GenBank/DDBJ whole genome shotgun (WGS) entry which is preliminary data.</text>
</comment>
<sequence>MDMAVSRRHIKGSTHAATQPYLHITTPTGELAGTWRYLAVRSRINNMATSDRHTNERSAAEVIQPSSLAPSARYLTPIGQKSMRLGARARGSDVGTVYGPQGSKEVFQHAIDAARQRAFEEVAHLQEESQGGGSLLAGPQQQQQQEAGAEGEHKDGAERADSEELPQQQQQQQQQQEAKEEEETEKGSSHASGETTGAAAEAEHTPLHTPILRRQSSMGAGNSAYKSPVGPSGSVPQTPGGPTTPAPAAGGLSNLESRIMSKICVVCTPSMRHNLSAAGILPASVLASCLGTTDAEAHAAAAAMPPPAQGKSGAAAAALSAAAHGIAMQSPLRHTGSNGGANGKTCMGGAKEHPQAHAKPPQHQQQQQEGGSGGNATNRPLNSQRSSRGGQRWSSSGGGPSNPGGTTSRGGSLRR</sequence>
<feature type="region of interest" description="Disordered" evidence="1">
    <location>
        <begin position="218"/>
        <end position="252"/>
    </location>
</feature>
<organism evidence="2 3">
    <name type="scientific">Dunaliella salina</name>
    <name type="common">Green alga</name>
    <name type="synonym">Protococcus salinus</name>
    <dbReference type="NCBI Taxonomy" id="3046"/>
    <lineage>
        <taxon>Eukaryota</taxon>
        <taxon>Viridiplantae</taxon>
        <taxon>Chlorophyta</taxon>
        <taxon>core chlorophytes</taxon>
        <taxon>Chlorophyceae</taxon>
        <taxon>CS clade</taxon>
        <taxon>Chlamydomonadales</taxon>
        <taxon>Dunaliellaceae</taxon>
        <taxon>Dunaliella</taxon>
    </lineage>
</organism>
<feature type="compositionally biased region" description="Low complexity" evidence="1">
    <location>
        <begin position="227"/>
        <end position="251"/>
    </location>
</feature>
<feature type="compositionally biased region" description="Low complexity" evidence="1">
    <location>
        <begin position="383"/>
        <end position="395"/>
    </location>
</feature>